<feature type="transmembrane region" description="Helical" evidence="8">
    <location>
        <begin position="427"/>
        <end position="445"/>
    </location>
</feature>
<comment type="similarity">
    <text evidence="2">Belongs to the V-ATPase 116 kDa subunit family.</text>
</comment>
<organism evidence="9 10">
    <name type="scientific">Kiritimatiella glycovorans</name>
    <dbReference type="NCBI Taxonomy" id="1307763"/>
    <lineage>
        <taxon>Bacteria</taxon>
        <taxon>Pseudomonadati</taxon>
        <taxon>Kiritimatiellota</taxon>
        <taxon>Kiritimatiellia</taxon>
        <taxon>Kiritimatiellales</taxon>
        <taxon>Kiritimatiellaceae</taxon>
        <taxon>Kiritimatiella</taxon>
    </lineage>
</organism>
<protein>
    <submittedName>
        <fullName evidence="9">V-type ATP synthase subunit I</fullName>
    </submittedName>
</protein>
<feature type="transmembrane region" description="Helical" evidence="8">
    <location>
        <begin position="527"/>
        <end position="554"/>
    </location>
</feature>
<keyword evidence="3" id="KW-0813">Transport</keyword>
<feature type="transmembrane region" description="Helical" evidence="8">
    <location>
        <begin position="495"/>
        <end position="515"/>
    </location>
</feature>
<keyword evidence="5 8" id="KW-1133">Transmembrane helix</keyword>
<feature type="transmembrane region" description="Helical" evidence="8">
    <location>
        <begin position="394"/>
        <end position="415"/>
    </location>
</feature>
<name>A0A0G3EI83_9BACT</name>
<reference evidence="9 10" key="2">
    <citation type="journal article" date="2016" name="ISME J.">
        <title>Characterization of the first cultured representative of Verrucomicrobia subdivision 5 indicates the proposal of a novel phylum.</title>
        <authorList>
            <person name="Spring S."/>
            <person name="Bunk B."/>
            <person name="Sproer C."/>
            <person name="Schumann P."/>
            <person name="Rohde M."/>
            <person name="Tindall B.J."/>
            <person name="Klenk H.P."/>
        </authorList>
    </citation>
    <scope>NUCLEOTIDE SEQUENCE [LARGE SCALE GENOMIC DNA]</scope>
    <source>
        <strain evidence="9 10">L21-Fru-AB</strain>
    </source>
</reference>
<keyword evidence="10" id="KW-1185">Reference proteome</keyword>
<keyword evidence="7 8" id="KW-0472">Membrane</keyword>
<evidence type="ECO:0000313" key="9">
    <source>
        <dbReference type="EMBL" id="AKJ64525.1"/>
    </source>
</evidence>
<feature type="transmembrane region" description="Helical" evidence="8">
    <location>
        <begin position="346"/>
        <end position="368"/>
    </location>
</feature>
<dbReference type="AlphaFoldDB" id="A0A0G3EI83"/>
<evidence type="ECO:0000256" key="4">
    <source>
        <dbReference type="ARBA" id="ARBA00022692"/>
    </source>
</evidence>
<evidence type="ECO:0000256" key="8">
    <source>
        <dbReference type="SAM" id="Phobius"/>
    </source>
</evidence>
<evidence type="ECO:0000256" key="1">
    <source>
        <dbReference type="ARBA" id="ARBA00004141"/>
    </source>
</evidence>
<evidence type="ECO:0000256" key="6">
    <source>
        <dbReference type="ARBA" id="ARBA00023065"/>
    </source>
</evidence>
<evidence type="ECO:0000256" key="5">
    <source>
        <dbReference type="ARBA" id="ARBA00022989"/>
    </source>
</evidence>
<reference evidence="10" key="1">
    <citation type="submission" date="2015-02" db="EMBL/GenBank/DDBJ databases">
        <title>Description and complete genome sequence of the first cultured representative of the subdivision 5 of the Verrucomicrobia phylum.</title>
        <authorList>
            <person name="Spring S."/>
            <person name="Bunk B."/>
            <person name="Sproer C."/>
            <person name="Klenk H.-P."/>
        </authorList>
    </citation>
    <scope>NUCLEOTIDE SEQUENCE [LARGE SCALE GENOMIC DNA]</scope>
    <source>
        <strain evidence="10">L21-Fru-AB</strain>
    </source>
</reference>
<dbReference type="GO" id="GO:0046961">
    <property type="term" value="F:proton-transporting ATPase activity, rotational mechanism"/>
    <property type="evidence" value="ECO:0007669"/>
    <property type="project" value="InterPro"/>
</dbReference>
<dbReference type="GO" id="GO:0051117">
    <property type="term" value="F:ATPase binding"/>
    <property type="evidence" value="ECO:0007669"/>
    <property type="project" value="TreeGrafter"/>
</dbReference>
<dbReference type="GO" id="GO:0007035">
    <property type="term" value="P:vacuolar acidification"/>
    <property type="evidence" value="ECO:0007669"/>
    <property type="project" value="TreeGrafter"/>
</dbReference>
<comment type="subcellular location">
    <subcellularLocation>
        <location evidence="1">Membrane</location>
        <topology evidence="1">Multi-pass membrane protein</topology>
    </subcellularLocation>
</comment>
<proteinExistence type="inferred from homology"/>
<keyword evidence="6" id="KW-0406">Ion transport</keyword>
<evidence type="ECO:0000256" key="2">
    <source>
        <dbReference type="ARBA" id="ARBA00009904"/>
    </source>
</evidence>
<keyword evidence="4 8" id="KW-0812">Transmembrane</keyword>
<dbReference type="GO" id="GO:0033179">
    <property type="term" value="C:proton-transporting V-type ATPase, V0 domain"/>
    <property type="evidence" value="ECO:0007669"/>
    <property type="project" value="InterPro"/>
</dbReference>
<evidence type="ECO:0000256" key="7">
    <source>
        <dbReference type="ARBA" id="ARBA00023136"/>
    </source>
</evidence>
<accession>A0A0G3EI83</accession>
<dbReference type="STRING" id="1307763.L21SP4_01277"/>
<dbReference type="PATRIC" id="fig|1609981.3.peg.1327"/>
<sequence length="590" mass="66502">MIVPMKKLILLCLEREVQPTLEEVGRFGQVHVEHLRRPEGEDLEGERARLERTKRALALLPEPEEQADPECSGEEIIASLEDLDGRRHRTREMLEKLRGERKRIAPFGEFDPLQVRELANRDIHIRLYKTAPKQPVPEPDDAVVRVFRRAKGEAFFAVISRSLPKIEAEPIDLPDMSLSEMDEWIRRAERELQEIAQSLKRCACYRHVLEDRLHLLETRVHFHEVERGMEQAEPVAVLKGFCPAEREEELRGLAARRGWGVILTDPEPEDRVPTLIRNPRWVRPIKAIFDMIGITPGYREVDVSMFFLIFLSIFFAILVGDAGYGALFLGMTLAVRAKWPHAPGHLFHLLILMSSCTIVWGVLTGTYFGTGLVPGPLERLQIGWLTGEGADAHLMLLCFVIGAVHLSLAHGWNAIRLMNSVRALSQIGWIGVTWSMFFAVRYMVLNEPFPPAAGWTLLGSAVLVLLFMNPPREIKKNGFGYVTFPLDLINNFVDLVSYVRLFAVGAATFAVAHSFNQMALETGYDGVVSGIVATLIIFLGHTMNILLAAMAVMVHGVRLNALEFSSHVGMEWSGTEYRPFRYEADSAGNT</sequence>
<dbReference type="EMBL" id="CP010904">
    <property type="protein sequence ID" value="AKJ64525.1"/>
    <property type="molecule type" value="Genomic_DNA"/>
</dbReference>
<dbReference type="InterPro" id="IPR002490">
    <property type="entry name" value="V-ATPase_116kDa_su"/>
</dbReference>
<dbReference type="PANTHER" id="PTHR11629">
    <property type="entry name" value="VACUOLAR PROTON ATPASES"/>
    <property type="match status" value="1"/>
</dbReference>
<gene>
    <name evidence="9" type="ORF">L21SP4_01277</name>
</gene>
<dbReference type="Proteomes" id="UP000035268">
    <property type="component" value="Chromosome"/>
</dbReference>
<feature type="transmembrane region" description="Helical" evidence="8">
    <location>
        <begin position="305"/>
        <end position="334"/>
    </location>
</feature>
<dbReference type="KEGG" id="vbl:L21SP4_01277"/>
<evidence type="ECO:0000256" key="3">
    <source>
        <dbReference type="ARBA" id="ARBA00022448"/>
    </source>
</evidence>
<evidence type="ECO:0000313" key="10">
    <source>
        <dbReference type="Proteomes" id="UP000035268"/>
    </source>
</evidence>
<feature type="transmembrane region" description="Helical" evidence="8">
    <location>
        <begin position="451"/>
        <end position="468"/>
    </location>
</feature>
<dbReference type="GO" id="GO:0016471">
    <property type="term" value="C:vacuolar proton-transporting V-type ATPase complex"/>
    <property type="evidence" value="ECO:0007669"/>
    <property type="project" value="TreeGrafter"/>
</dbReference>
<dbReference type="PANTHER" id="PTHR11629:SF63">
    <property type="entry name" value="V-TYPE PROTON ATPASE SUBUNIT A"/>
    <property type="match status" value="1"/>
</dbReference>